<dbReference type="Gene3D" id="3.40.50.300">
    <property type="entry name" value="P-loop containing nucleotide triphosphate hydrolases"/>
    <property type="match status" value="2"/>
</dbReference>
<proteinExistence type="inferred from homology"/>
<dbReference type="PROSITE" id="PS00039">
    <property type="entry name" value="DEAD_ATP_HELICASE"/>
    <property type="match status" value="1"/>
</dbReference>
<keyword evidence="2 7" id="KW-0378">Hydrolase</keyword>
<evidence type="ECO:0000256" key="4">
    <source>
        <dbReference type="ARBA" id="ARBA00022840"/>
    </source>
</evidence>
<feature type="domain" description="Helicase ATP-binding" evidence="9">
    <location>
        <begin position="159"/>
        <end position="328"/>
    </location>
</feature>
<dbReference type="Proteomes" id="UP000177325">
    <property type="component" value="Unassembled WGS sequence"/>
</dbReference>
<dbReference type="InterPro" id="IPR014001">
    <property type="entry name" value="Helicase_ATP-bd"/>
</dbReference>
<evidence type="ECO:0008006" key="14">
    <source>
        <dbReference type="Google" id="ProtNLM"/>
    </source>
</evidence>
<comment type="similarity">
    <text evidence="5 7">Belongs to the DEAD box helicase family.</text>
</comment>
<protein>
    <recommendedName>
        <fullName evidence="14">RNA helicase</fullName>
    </recommendedName>
</protein>
<evidence type="ECO:0000256" key="5">
    <source>
        <dbReference type="ARBA" id="ARBA00038437"/>
    </source>
</evidence>
<keyword evidence="3 7" id="KW-0347">Helicase</keyword>
<dbReference type="InterPro" id="IPR027417">
    <property type="entry name" value="P-loop_NTPase"/>
</dbReference>
<dbReference type="SUPFAM" id="SSF52540">
    <property type="entry name" value="P-loop containing nucleoside triphosphate hydrolases"/>
    <property type="match status" value="1"/>
</dbReference>
<dbReference type="InterPro" id="IPR000629">
    <property type="entry name" value="RNA-helicase_DEAD-box_CS"/>
</dbReference>
<dbReference type="CDD" id="cd00268">
    <property type="entry name" value="DEADc"/>
    <property type="match status" value="1"/>
</dbReference>
<dbReference type="PANTHER" id="PTHR47959:SF13">
    <property type="entry name" value="ATP-DEPENDENT RNA HELICASE RHLE"/>
    <property type="match status" value="1"/>
</dbReference>
<dbReference type="EMBL" id="MFMM01000001">
    <property type="protein sequence ID" value="OGG85253.1"/>
    <property type="molecule type" value="Genomic_DNA"/>
</dbReference>
<evidence type="ECO:0000259" key="11">
    <source>
        <dbReference type="PROSITE" id="PS51195"/>
    </source>
</evidence>
<evidence type="ECO:0000313" key="12">
    <source>
        <dbReference type="EMBL" id="OGG85253.1"/>
    </source>
</evidence>
<dbReference type="AlphaFoldDB" id="A0A1F6FHD0"/>
<evidence type="ECO:0000259" key="10">
    <source>
        <dbReference type="PROSITE" id="PS51194"/>
    </source>
</evidence>
<evidence type="ECO:0000313" key="13">
    <source>
        <dbReference type="Proteomes" id="UP000177325"/>
    </source>
</evidence>
<dbReference type="InterPro" id="IPR011545">
    <property type="entry name" value="DEAD/DEAH_box_helicase_dom"/>
</dbReference>
<evidence type="ECO:0000256" key="6">
    <source>
        <dbReference type="PROSITE-ProRule" id="PRU00552"/>
    </source>
</evidence>
<dbReference type="PROSITE" id="PS51194">
    <property type="entry name" value="HELICASE_CTER"/>
    <property type="match status" value="1"/>
</dbReference>
<dbReference type="SMART" id="SM00490">
    <property type="entry name" value="HELICc"/>
    <property type="match status" value="1"/>
</dbReference>
<dbReference type="InterPro" id="IPR014014">
    <property type="entry name" value="RNA_helicase_DEAD_Q_motif"/>
</dbReference>
<organism evidence="12 13">
    <name type="scientific">Candidatus Kaiserbacteria bacterium RIFCSPLOWO2_12_FULL_45_26</name>
    <dbReference type="NCBI Taxonomy" id="1798525"/>
    <lineage>
        <taxon>Bacteria</taxon>
        <taxon>Candidatus Kaiseribacteriota</taxon>
    </lineage>
</organism>
<dbReference type="Pfam" id="PF00270">
    <property type="entry name" value="DEAD"/>
    <property type="match status" value="1"/>
</dbReference>
<keyword evidence="1 7" id="KW-0547">Nucleotide-binding</keyword>
<feature type="short sequence motif" description="Q motif" evidence="6">
    <location>
        <begin position="128"/>
        <end position="156"/>
    </location>
</feature>
<dbReference type="PROSITE" id="PS51195">
    <property type="entry name" value="Q_MOTIF"/>
    <property type="match status" value="1"/>
</dbReference>
<dbReference type="InterPro" id="IPR044742">
    <property type="entry name" value="DEAD/DEAH_RhlB"/>
</dbReference>
<dbReference type="GO" id="GO:0005829">
    <property type="term" value="C:cytosol"/>
    <property type="evidence" value="ECO:0007669"/>
    <property type="project" value="TreeGrafter"/>
</dbReference>
<dbReference type="PANTHER" id="PTHR47959">
    <property type="entry name" value="ATP-DEPENDENT RNA HELICASE RHLE-RELATED"/>
    <property type="match status" value="1"/>
</dbReference>
<accession>A0A1F6FHD0</accession>
<gene>
    <name evidence="12" type="ORF">A3G90_04330</name>
</gene>
<dbReference type="CDD" id="cd18787">
    <property type="entry name" value="SF2_C_DEAD"/>
    <property type="match status" value="1"/>
</dbReference>
<feature type="region of interest" description="Disordered" evidence="8">
    <location>
        <begin position="1"/>
        <end position="100"/>
    </location>
</feature>
<feature type="domain" description="Helicase C-terminal" evidence="10">
    <location>
        <begin position="351"/>
        <end position="470"/>
    </location>
</feature>
<evidence type="ECO:0000256" key="1">
    <source>
        <dbReference type="ARBA" id="ARBA00022741"/>
    </source>
</evidence>
<evidence type="ECO:0000256" key="2">
    <source>
        <dbReference type="ARBA" id="ARBA00022801"/>
    </source>
</evidence>
<dbReference type="GO" id="GO:0003676">
    <property type="term" value="F:nucleic acid binding"/>
    <property type="evidence" value="ECO:0007669"/>
    <property type="project" value="InterPro"/>
</dbReference>
<dbReference type="GO" id="GO:0003724">
    <property type="term" value="F:RNA helicase activity"/>
    <property type="evidence" value="ECO:0007669"/>
    <property type="project" value="InterPro"/>
</dbReference>
<keyword evidence="4 7" id="KW-0067">ATP-binding</keyword>
<evidence type="ECO:0000256" key="7">
    <source>
        <dbReference type="RuleBase" id="RU000492"/>
    </source>
</evidence>
<evidence type="ECO:0000259" key="9">
    <source>
        <dbReference type="PROSITE" id="PS51192"/>
    </source>
</evidence>
<feature type="compositionally biased region" description="Gly residues" evidence="8">
    <location>
        <begin position="73"/>
        <end position="96"/>
    </location>
</feature>
<dbReference type="InterPro" id="IPR050079">
    <property type="entry name" value="DEAD_box_RNA_helicase"/>
</dbReference>
<dbReference type="STRING" id="1798525.A3G90_04330"/>
<dbReference type="GO" id="GO:0016787">
    <property type="term" value="F:hydrolase activity"/>
    <property type="evidence" value="ECO:0007669"/>
    <property type="project" value="UniProtKB-KW"/>
</dbReference>
<evidence type="ECO:0000256" key="3">
    <source>
        <dbReference type="ARBA" id="ARBA00022806"/>
    </source>
</evidence>
<dbReference type="Pfam" id="PF00271">
    <property type="entry name" value="Helicase_C"/>
    <property type="match status" value="1"/>
</dbReference>
<dbReference type="PROSITE" id="PS51192">
    <property type="entry name" value="HELICASE_ATP_BIND_1"/>
    <property type="match status" value="1"/>
</dbReference>
<comment type="caution">
    <text evidence="12">The sequence shown here is derived from an EMBL/GenBank/DDBJ whole genome shotgun (WGS) entry which is preliminary data.</text>
</comment>
<feature type="domain" description="DEAD-box RNA helicase Q" evidence="11">
    <location>
        <begin position="128"/>
        <end position="156"/>
    </location>
</feature>
<sequence length="470" mass="51184">MPNTSGRPSRPSAGHTRRPFSSNSAAKTGGERRSYSARPSTDGEHRSHSARPSTGARTGGYSRGGSSSSSRGGYSGGRSSGGGRSFGGNRGGGGGRGRGRVMSTFDVSKFINLNPAKPVTEAPYQAKHTFNDFGLDAHLAAAIADMGLVTPSPIQDQVIPLILEGNDVVGLAQTGTGKTAAFLVPVIHKTLKERGRQTLILTPTRELAIQIEQEFRRLTPRMNLFSTVCVGGMNIRPQISGLRRKNQFIIGTPGRVQDLIDRGHIKPGGITTVIFDEADRMLDMGFIHDMREILKDIPDERETLFFSATMSKSVEGLVHEFLRKPITVSVRKTDITSSVTQDVVRYEHHNKFDTLVSLLKTEEFTRVIVFGAMKHSVEKLSLELVHAGIKADAIHGNKSHVQRQRALKNFKDGRVQVLVATDVAARGIHVDDVSHVINYDLPGTYEDYVHRIGRTGRSDKSGKALTFVPA</sequence>
<dbReference type="SMART" id="SM00487">
    <property type="entry name" value="DEXDc"/>
    <property type="match status" value="1"/>
</dbReference>
<reference evidence="12 13" key="1">
    <citation type="journal article" date="2016" name="Nat. Commun.">
        <title>Thousands of microbial genomes shed light on interconnected biogeochemical processes in an aquifer system.</title>
        <authorList>
            <person name="Anantharaman K."/>
            <person name="Brown C.T."/>
            <person name="Hug L.A."/>
            <person name="Sharon I."/>
            <person name="Castelle C.J."/>
            <person name="Probst A.J."/>
            <person name="Thomas B.C."/>
            <person name="Singh A."/>
            <person name="Wilkins M.J."/>
            <person name="Karaoz U."/>
            <person name="Brodie E.L."/>
            <person name="Williams K.H."/>
            <person name="Hubbard S.S."/>
            <person name="Banfield J.F."/>
        </authorList>
    </citation>
    <scope>NUCLEOTIDE SEQUENCE [LARGE SCALE GENOMIC DNA]</scope>
</reference>
<dbReference type="InterPro" id="IPR001650">
    <property type="entry name" value="Helicase_C-like"/>
</dbReference>
<dbReference type="GO" id="GO:0005524">
    <property type="term" value="F:ATP binding"/>
    <property type="evidence" value="ECO:0007669"/>
    <property type="project" value="UniProtKB-KW"/>
</dbReference>
<evidence type="ECO:0000256" key="8">
    <source>
        <dbReference type="SAM" id="MobiDB-lite"/>
    </source>
</evidence>
<name>A0A1F6FHD0_9BACT</name>